<proteinExistence type="predicted"/>
<accession>A0AAV5L5L1</accession>
<keyword evidence="2" id="KW-1185">Reference proteome</keyword>
<sequence length="197" mass="20743">MWSYLLRYASLGAKVKGIMAWNCSNGHTGGVCNVQGACHAASHSVSTSLGASASVDVGMQDTGVGIVAWGYDYNTYASKGIGARWNAQEVAGLASGGLETRVHTRATWLEALARMGAAKSIHRACNASSGKSVDTQEIHGVMVSTCLQRTGMVQNSLEVARRAGTILDKGLEGLNGLSPTWETPGALYIILEWVVLE</sequence>
<evidence type="ECO:0000313" key="1">
    <source>
        <dbReference type="EMBL" id="GKV32388.1"/>
    </source>
</evidence>
<gene>
    <name evidence="1" type="ORF">SLEP1_g40999</name>
</gene>
<organism evidence="1 2">
    <name type="scientific">Rubroshorea leprosula</name>
    <dbReference type="NCBI Taxonomy" id="152421"/>
    <lineage>
        <taxon>Eukaryota</taxon>
        <taxon>Viridiplantae</taxon>
        <taxon>Streptophyta</taxon>
        <taxon>Embryophyta</taxon>
        <taxon>Tracheophyta</taxon>
        <taxon>Spermatophyta</taxon>
        <taxon>Magnoliopsida</taxon>
        <taxon>eudicotyledons</taxon>
        <taxon>Gunneridae</taxon>
        <taxon>Pentapetalae</taxon>
        <taxon>rosids</taxon>
        <taxon>malvids</taxon>
        <taxon>Malvales</taxon>
        <taxon>Dipterocarpaceae</taxon>
        <taxon>Rubroshorea</taxon>
    </lineage>
</organism>
<reference evidence="1 2" key="1">
    <citation type="journal article" date="2021" name="Commun. Biol.">
        <title>The genome of Shorea leprosula (Dipterocarpaceae) highlights the ecological relevance of drought in aseasonal tropical rainforests.</title>
        <authorList>
            <person name="Ng K.K.S."/>
            <person name="Kobayashi M.J."/>
            <person name="Fawcett J.A."/>
            <person name="Hatakeyama M."/>
            <person name="Paape T."/>
            <person name="Ng C.H."/>
            <person name="Ang C.C."/>
            <person name="Tnah L.H."/>
            <person name="Lee C.T."/>
            <person name="Nishiyama T."/>
            <person name="Sese J."/>
            <person name="O'Brien M.J."/>
            <person name="Copetti D."/>
            <person name="Mohd Noor M.I."/>
            <person name="Ong R.C."/>
            <person name="Putra M."/>
            <person name="Sireger I.Z."/>
            <person name="Indrioko S."/>
            <person name="Kosugi Y."/>
            <person name="Izuno A."/>
            <person name="Isagi Y."/>
            <person name="Lee S.L."/>
            <person name="Shimizu K.K."/>
        </authorList>
    </citation>
    <scope>NUCLEOTIDE SEQUENCE [LARGE SCALE GENOMIC DNA]</scope>
    <source>
        <strain evidence="1">214</strain>
    </source>
</reference>
<comment type="caution">
    <text evidence="1">The sequence shown here is derived from an EMBL/GenBank/DDBJ whole genome shotgun (WGS) entry which is preliminary data.</text>
</comment>
<dbReference type="Proteomes" id="UP001054252">
    <property type="component" value="Unassembled WGS sequence"/>
</dbReference>
<protein>
    <submittedName>
        <fullName evidence="1">Uncharacterized protein</fullName>
    </submittedName>
</protein>
<evidence type="ECO:0000313" key="2">
    <source>
        <dbReference type="Proteomes" id="UP001054252"/>
    </source>
</evidence>
<name>A0AAV5L5L1_9ROSI</name>
<dbReference type="AlphaFoldDB" id="A0AAV5L5L1"/>
<dbReference type="EMBL" id="BPVZ01000095">
    <property type="protein sequence ID" value="GKV32388.1"/>
    <property type="molecule type" value="Genomic_DNA"/>
</dbReference>